<evidence type="ECO:0000313" key="1">
    <source>
        <dbReference type="EMBL" id="OQE30148.1"/>
    </source>
</evidence>
<reference evidence="2" key="1">
    <citation type="journal article" date="2017" name="Nat. Microbiol.">
        <title>Global analysis of biosynthetic gene clusters reveals vast potential of secondary metabolite production in Penicillium species.</title>
        <authorList>
            <person name="Nielsen J.C."/>
            <person name="Grijseels S."/>
            <person name="Prigent S."/>
            <person name="Ji B."/>
            <person name="Dainat J."/>
            <person name="Nielsen K.F."/>
            <person name="Frisvad J.C."/>
            <person name="Workman M."/>
            <person name="Nielsen J."/>
        </authorList>
    </citation>
    <scope>NUCLEOTIDE SEQUENCE [LARGE SCALE GENOMIC DNA]</scope>
    <source>
        <strain evidence="2">IBT 14082</strain>
    </source>
</reference>
<comment type="caution">
    <text evidence="1">The sequence shown here is derived from an EMBL/GenBank/DDBJ whole genome shotgun (WGS) entry which is preliminary data.</text>
</comment>
<organism evidence="1 2">
    <name type="scientific">Penicillium flavigenum</name>
    <dbReference type="NCBI Taxonomy" id="254877"/>
    <lineage>
        <taxon>Eukaryota</taxon>
        <taxon>Fungi</taxon>
        <taxon>Dikarya</taxon>
        <taxon>Ascomycota</taxon>
        <taxon>Pezizomycotina</taxon>
        <taxon>Eurotiomycetes</taxon>
        <taxon>Eurotiomycetidae</taxon>
        <taxon>Eurotiales</taxon>
        <taxon>Aspergillaceae</taxon>
        <taxon>Penicillium</taxon>
    </lineage>
</organism>
<dbReference type="AlphaFoldDB" id="A0A1V6TUT3"/>
<keyword evidence="2" id="KW-1185">Reference proteome</keyword>
<sequence length="40" mass="4338">MLSRSRLADQAINGGDHRATIWLRSPSLGAAITEEPKKSC</sequence>
<dbReference type="EMBL" id="MLQL01000003">
    <property type="protein sequence ID" value="OQE30148.1"/>
    <property type="molecule type" value="Genomic_DNA"/>
</dbReference>
<proteinExistence type="predicted"/>
<protein>
    <submittedName>
        <fullName evidence="1">Uncharacterized protein</fullName>
    </submittedName>
</protein>
<name>A0A1V6TUT3_9EURO</name>
<gene>
    <name evidence="1" type="ORF">PENFLA_c003G09210</name>
</gene>
<accession>A0A1V6TUT3</accession>
<evidence type="ECO:0000313" key="2">
    <source>
        <dbReference type="Proteomes" id="UP000191342"/>
    </source>
</evidence>
<dbReference type="Proteomes" id="UP000191342">
    <property type="component" value="Unassembled WGS sequence"/>
</dbReference>